<dbReference type="CDD" id="cd13686">
    <property type="entry name" value="GluR_Plant"/>
    <property type="match status" value="1"/>
</dbReference>
<keyword evidence="7 17" id="KW-1133">Transmembrane helix</keyword>
<dbReference type="RefSeq" id="XP_022997901.1">
    <property type="nucleotide sequence ID" value="XM_023142133.1"/>
</dbReference>
<feature type="transmembrane region" description="Helical" evidence="17">
    <location>
        <begin position="642"/>
        <end position="661"/>
    </location>
</feature>
<evidence type="ECO:0000256" key="14">
    <source>
        <dbReference type="ARBA" id="ARBA00049638"/>
    </source>
</evidence>
<dbReference type="InterPro" id="IPR001828">
    <property type="entry name" value="ANF_lig-bd_rcpt"/>
</dbReference>
<evidence type="ECO:0000256" key="11">
    <source>
        <dbReference type="ARBA" id="ARBA00023180"/>
    </source>
</evidence>
<feature type="domain" description="Ionotropic glutamate receptor C-terminal" evidence="20">
    <location>
        <begin position="456"/>
        <end position="801"/>
    </location>
</feature>
<feature type="compositionally biased region" description="Basic and acidic residues" evidence="16">
    <location>
        <begin position="882"/>
        <end position="905"/>
    </location>
</feature>
<evidence type="ECO:0000256" key="8">
    <source>
        <dbReference type="ARBA" id="ARBA00023065"/>
    </source>
</evidence>
<feature type="domain" description="Solute-binding protein family 3/N-terminal" evidence="19">
    <location>
        <begin position="467"/>
        <end position="802"/>
    </location>
</feature>
<dbReference type="GeneID" id="111492714"/>
<dbReference type="SUPFAM" id="SSF53822">
    <property type="entry name" value="Periplasmic binding protein-like I"/>
    <property type="match status" value="1"/>
</dbReference>
<protein>
    <recommendedName>
        <fullName evidence="15">Glutamate receptor</fullName>
    </recommendedName>
</protein>
<reference evidence="22" key="1">
    <citation type="submission" date="2025-08" db="UniProtKB">
        <authorList>
            <consortium name="RefSeq"/>
        </authorList>
    </citation>
    <scope>IDENTIFICATION</scope>
    <source>
        <tissue evidence="22">Young leaves</tissue>
    </source>
</reference>
<keyword evidence="13 15" id="KW-0407">Ion channel</keyword>
<keyword evidence="6 18" id="KW-0732">Signal</keyword>
<dbReference type="AlphaFoldDB" id="A0A6J1K8T1"/>
<keyword evidence="4 15" id="KW-0813">Transport</keyword>
<feature type="transmembrane region" description="Helical" evidence="17">
    <location>
        <begin position="585"/>
        <end position="603"/>
    </location>
</feature>
<organism evidence="21 22">
    <name type="scientific">Cucurbita maxima</name>
    <name type="common">Pumpkin</name>
    <name type="synonym">Winter squash</name>
    <dbReference type="NCBI Taxonomy" id="3661"/>
    <lineage>
        <taxon>Eukaryota</taxon>
        <taxon>Viridiplantae</taxon>
        <taxon>Streptophyta</taxon>
        <taxon>Embryophyta</taxon>
        <taxon>Tracheophyta</taxon>
        <taxon>Spermatophyta</taxon>
        <taxon>Magnoliopsida</taxon>
        <taxon>eudicotyledons</taxon>
        <taxon>Gunneridae</taxon>
        <taxon>Pentapetalae</taxon>
        <taxon>rosids</taxon>
        <taxon>fabids</taxon>
        <taxon>Cucurbitales</taxon>
        <taxon>Cucurbitaceae</taxon>
        <taxon>Cucurbiteae</taxon>
        <taxon>Cucurbita</taxon>
    </lineage>
</organism>
<dbReference type="InterPro" id="IPR017103">
    <property type="entry name" value="Iontropic_Glu_rcpt_pln"/>
</dbReference>
<evidence type="ECO:0000256" key="4">
    <source>
        <dbReference type="ARBA" id="ARBA00022448"/>
    </source>
</evidence>
<feature type="transmembrane region" description="Helical" evidence="17">
    <location>
        <begin position="821"/>
        <end position="844"/>
    </location>
</feature>
<name>A0A6J1K8T1_CUCMA</name>
<evidence type="ECO:0000256" key="17">
    <source>
        <dbReference type="SAM" id="Phobius"/>
    </source>
</evidence>
<keyword evidence="8 15" id="KW-0406">Ion transport</keyword>
<dbReference type="GO" id="GO:0015276">
    <property type="term" value="F:ligand-gated monoatomic ion channel activity"/>
    <property type="evidence" value="ECO:0007669"/>
    <property type="project" value="InterPro"/>
</dbReference>
<evidence type="ECO:0000256" key="10">
    <source>
        <dbReference type="ARBA" id="ARBA00023170"/>
    </source>
</evidence>
<evidence type="ECO:0000256" key="6">
    <source>
        <dbReference type="ARBA" id="ARBA00022729"/>
    </source>
</evidence>
<dbReference type="FunFam" id="3.40.190.10:FF:000103">
    <property type="entry name" value="Glutamate receptor"/>
    <property type="match status" value="1"/>
</dbReference>
<dbReference type="InterPro" id="IPR044440">
    <property type="entry name" value="GABAb_receptor_plant_PBP1"/>
</dbReference>
<dbReference type="FunFam" id="3.40.50.2300:FF:000188">
    <property type="entry name" value="Glutamate receptor"/>
    <property type="match status" value="1"/>
</dbReference>
<comment type="function">
    <text evidence="14">Glutamate-gated receptor that probably acts as a non-selective cation channel. May be involved in light-signal transduction and calcium homeostasis via the regulation of calcium influx into cells.</text>
</comment>
<dbReference type="PANTHER" id="PTHR34836:SF1">
    <property type="entry name" value="OS09G0428600 PROTEIN"/>
    <property type="match status" value="1"/>
</dbReference>
<dbReference type="SUPFAM" id="SSF53850">
    <property type="entry name" value="Periplasmic binding protein-like II"/>
    <property type="match status" value="1"/>
</dbReference>
<evidence type="ECO:0000256" key="15">
    <source>
        <dbReference type="PIRNR" id="PIRNR037090"/>
    </source>
</evidence>
<evidence type="ECO:0000256" key="18">
    <source>
        <dbReference type="SAM" id="SignalP"/>
    </source>
</evidence>
<dbReference type="OrthoDB" id="5984008at2759"/>
<evidence type="ECO:0000256" key="7">
    <source>
        <dbReference type="ARBA" id="ARBA00022989"/>
    </source>
</evidence>
<accession>A0A6J1K8T1</accession>
<evidence type="ECO:0000256" key="16">
    <source>
        <dbReference type="SAM" id="MobiDB-lite"/>
    </source>
</evidence>
<dbReference type="CDD" id="cd19990">
    <property type="entry name" value="PBP1_GABAb_receptor_plant"/>
    <property type="match status" value="1"/>
</dbReference>
<dbReference type="Gene3D" id="3.40.50.2300">
    <property type="match status" value="2"/>
</dbReference>
<dbReference type="Pfam" id="PF01094">
    <property type="entry name" value="ANF_receptor"/>
    <property type="match status" value="1"/>
</dbReference>
<evidence type="ECO:0000259" key="19">
    <source>
        <dbReference type="SMART" id="SM00062"/>
    </source>
</evidence>
<evidence type="ECO:0000256" key="12">
    <source>
        <dbReference type="ARBA" id="ARBA00023286"/>
    </source>
</evidence>
<evidence type="ECO:0000256" key="3">
    <source>
        <dbReference type="ARBA" id="ARBA00011095"/>
    </source>
</evidence>
<dbReference type="Gene3D" id="1.10.287.70">
    <property type="match status" value="1"/>
</dbReference>
<comment type="subunit">
    <text evidence="3">May form heteromers.</text>
</comment>
<dbReference type="Proteomes" id="UP000504608">
    <property type="component" value="Unplaced"/>
</dbReference>
<dbReference type="PIRSF" id="PIRSF037090">
    <property type="entry name" value="Iontro_Glu-like_rcpt_pln"/>
    <property type="match status" value="1"/>
</dbReference>
<dbReference type="SMART" id="SM00079">
    <property type="entry name" value="PBPe"/>
    <property type="match status" value="1"/>
</dbReference>
<dbReference type="Pfam" id="PF00060">
    <property type="entry name" value="Lig_chan"/>
    <property type="match status" value="1"/>
</dbReference>
<evidence type="ECO:0000313" key="22">
    <source>
        <dbReference type="RefSeq" id="XP_022997901.1"/>
    </source>
</evidence>
<evidence type="ECO:0000256" key="2">
    <source>
        <dbReference type="ARBA" id="ARBA00008685"/>
    </source>
</evidence>
<keyword evidence="12 15" id="KW-1071">Ligand-gated ion channel</keyword>
<evidence type="ECO:0000256" key="5">
    <source>
        <dbReference type="ARBA" id="ARBA00022692"/>
    </source>
</evidence>
<dbReference type="KEGG" id="cmax:111492714"/>
<keyword evidence="11" id="KW-0325">Glycoprotein</keyword>
<evidence type="ECO:0000259" key="20">
    <source>
        <dbReference type="SMART" id="SM00079"/>
    </source>
</evidence>
<dbReference type="Gene3D" id="3.40.190.10">
    <property type="entry name" value="Periplasmic binding protein-like II"/>
    <property type="match status" value="2"/>
</dbReference>
<feature type="region of interest" description="Disordered" evidence="16">
    <location>
        <begin position="874"/>
        <end position="914"/>
    </location>
</feature>
<gene>
    <name evidence="22" type="primary">LOC111492714</name>
</gene>
<keyword evidence="5 17" id="KW-0812">Transmembrane</keyword>
<comment type="similarity">
    <text evidence="2 15">Belongs to the glutamate-gated ion channel (TC 1.A.10.1) family.</text>
</comment>
<dbReference type="InterPro" id="IPR015683">
    <property type="entry name" value="Ionotropic_Glu_rcpt"/>
</dbReference>
<keyword evidence="10 15" id="KW-0675">Receptor</keyword>
<dbReference type="InterPro" id="IPR028082">
    <property type="entry name" value="Peripla_BP_I"/>
</dbReference>
<dbReference type="GO" id="GO:0016020">
    <property type="term" value="C:membrane"/>
    <property type="evidence" value="ECO:0007669"/>
    <property type="project" value="UniProtKB-SubCell"/>
</dbReference>
<keyword evidence="9 15" id="KW-0472">Membrane</keyword>
<feature type="signal peptide" evidence="18">
    <location>
        <begin position="1"/>
        <end position="25"/>
    </location>
</feature>
<sequence>MEKSTVFFFFLLALCFGLRAFSAMADDDAVKVKVGVVLDSSSLIGKMGLSFMDIALSDFYEFHKNYKTRLTLFPKNSMGDDLEATAAALELIKKEEVEAIVGPQSSSQAAFMAVLGQKSHVPIISFSATTTMQSLSSRRNPYFFRATQIDSLQVKPIASIFKTFNWRQAVLIHSDDQYGEGILPSMRDALREVNTRVADETAIPQSASDDRIAKQLYRLMTMQTRVFVVHMSPELGSRVFAMAKEIGMMGSGYIWIITDGMSNFLSQIDDSAMEAMSGALAVRTYIPKTEKLEDFQRRWRRGFEKEISELNIFGLRAYDATFALAKAVERVGTTEFIIKKSNVVSGKSTDLDNLGVSRNGPRLSEALSKTHFKGIAGDFRMVEGQLKSSAYEIININHQKNITAVGFWTPENGLTQTLNSTKMSSNTAAANLSRIVWPGDSSSFPKGWVSPINEKKLRIGIPVKSGVSKFIREITDPLSSNTKKTGYSIDIFEAVVETLPYALNYEYIRYANDVGVMAGSYDDLINQVHRGEYDAVVGDISIRENRSLYVDFTLPYSEASVSMVVLYRDNNKKAWLFLKPLTLELWLTSGFFFVFIGLVIWTLEHRINEDFRGPPSHEIGTSFWFAFSTMVYAQREKVESNLARFVVIVWLFVVLILTQSYTASLTSLLTVQKLEPTFNDMNRLKEKKVNVGYPKGSFVHELLITEGFDQSKLVIYNNMAHCGSLFLNGTIAAAFDEVPYLKDLTTTYCTNCTIVGPMMKSNGFGYVFPKGSQLGRDVSNGILNIMENGVLQEIENKWFKSNISSPDPNSLISTTIGLESFWGLFLLSGAVSLSAVIIALARFVHERRHDFNLSTDSMWKRILLLMKNFDQKDHTSPAFRRNSQDENQNRDENRDESRDESREAHPSPSCDSNY</sequence>
<evidence type="ECO:0000256" key="1">
    <source>
        <dbReference type="ARBA" id="ARBA00004141"/>
    </source>
</evidence>
<dbReference type="InterPro" id="IPR001320">
    <property type="entry name" value="Iontro_rcpt_C"/>
</dbReference>
<comment type="function">
    <text evidence="15">Glutamate-gated receptor that probably acts as non-selective cation channel.</text>
</comment>
<dbReference type="Pfam" id="PF10613">
    <property type="entry name" value="Lig_chan-Glu_bd"/>
    <property type="match status" value="1"/>
</dbReference>
<dbReference type="PANTHER" id="PTHR34836">
    <property type="entry name" value="OS06G0188250 PROTEIN"/>
    <property type="match status" value="1"/>
</dbReference>
<feature type="chain" id="PRO_5027050046" description="Glutamate receptor" evidence="18">
    <location>
        <begin position="26"/>
        <end position="914"/>
    </location>
</feature>
<evidence type="ECO:0000256" key="13">
    <source>
        <dbReference type="ARBA" id="ARBA00023303"/>
    </source>
</evidence>
<comment type="subcellular location">
    <subcellularLocation>
        <location evidence="1">Membrane</location>
        <topology evidence="1">Multi-pass membrane protein</topology>
    </subcellularLocation>
</comment>
<proteinExistence type="inferred from homology"/>
<evidence type="ECO:0000256" key="9">
    <source>
        <dbReference type="ARBA" id="ARBA00023136"/>
    </source>
</evidence>
<dbReference type="SMART" id="SM00062">
    <property type="entry name" value="PBPb"/>
    <property type="match status" value="1"/>
</dbReference>
<dbReference type="FunFam" id="1.10.287.70:FF:000037">
    <property type="entry name" value="Glutamate receptor"/>
    <property type="match status" value="1"/>
</dbReference>
<dbReference type="InterPro" id="IPR001638">
    <property type="entry name" value="Solute-binding_3/MltF_N"/>
</dbReference>
<dbReference type="InterPro" id="IPR019594">
    <property type="entry name" value="Glu/Gly-bd"/>
</dbReference>
<keyword evidence="21" id="KW-1185">Reference proteome</keyword>
<evidence type="ECO:0000313" key="21">
    <source>
        <dbReference type="Proteomes" id="UP000504608"/>
    </source>
</evidence>